<sequence length="168" mass="19623">MPFINEIPSAEDIEKYGLPYKKQLNLDISLRSQWTVDRERNFHLYGGGTANQAYEEIFYYRFYMYLNGTKFVVELDVDRNRIPSMFKDNPYVVEWSKLMSIKVWPHDQVSPLKRVPPAAWDTPDAPQPLLDNRSLNQFIAILKEALTVHGAGDSNRRIHHPIVVHFGF</sequence>
<dbReference type="RefSeq" id="WP_004087884.1">
    <property type="nucleotide sequence ID" value="NC_010577.1"/>
</dbReference>
<accession>B2I7L5</accession>
<dbReference type="AlphaFoldDB" id="B2I7L5"/>
<dbReference type="KEGG" id="xfn:XfasM23_0294"/>
<dbReference type="EMBL" id="CP001011">
    <property type="protein sequence ID" value="ACB91743.1"/>
    <property type="molecule type" value="Genomic_DNA"/>
</dbReference>
<proteinExistence type="predicted"/>
<gene>
    <name evidence="1" type="ordered locus">XfasM23_0294</name>
</gene>
<evidence type="ECO:0000313" key="1">
    <source>
        <dbReference type="EMBL" id="ACB91743.1"/>
    </source>
</evidence>
<organism evidence="1 2">
    <name type="scientific">Xylella fastidiosa (strain M23)</name>
    <dbReference type="NCBI Taxonomy" id="405441"/>
    <lineage>
        <taxon>Bacteria</taxon>
        <taxon>Pseudomonadati</taxon>
        <taxon>Pseudomonadota</taxon>
        <taxon>Gammaproteobacteria</taxon>
        <taxon>Lysobacterales</taxon>
        <taxon>Lysobacteraceae</taxon>
        <taxon>Xylella</taxon>
    </lineage>
</organism>
<protein>
    <submittedName>
        <fullName evidence="1">Uncharacterized protein</fullName>
    </submittedName>
</protein>
<dbReference type="HOGENOM" id="CLU_136277_0_0_6"/>
<dbReference type="Proteomes" id="UP000001698">
    <property type="component" value="Chromosome"/>
</dbReference>
<reference evidence="1 2" key="1">
    <citation type="journal article" date="2010" name="J. Bacteriol.">
        <title>Whole genome sequences of two Xylella fastidiosa strains (M12 and M23) causing almond leaf scorch disease in California.</title>
        <authorList>
            <person name="Chen J."/>
            <person name="Xie G."/>
            <person name="Han S."/>
            <person name="Chertkov O."/>
            <person name="Sims D."/>
            <person name="Civerolo E.L."/>
        </authorList>
    </citation>
    <scope>NUCLEOTIDE SEQUENCE [LARGE SCALE GENOMIC DNA]</scope>
    <source>
        <strain evidence="1 2">M23</strain>
    </source>
</reference>
<evidence type="ECO:0000313" key="2">
    <source>
        <dbReference type="Proteomes" id="UP000001698"/>
    </source>
</evidence>
<name>B2I7L5_XYLF2</name>